<keyword evidence="4 6" id="KW-0808">Transferase</keyword>
<evidence type="ECO:0000256" key="4">
    <source>
        <dbReference type="ARBA" id="ARBA00022679"/>
    </source>
</evidence>
<dbReference type="Gene3D" id="3.40.640.10">
    <property type="entry name" value="Type I PLP-dependent aspartate aminotransferase-like (Major domain)"/>
    <property type="match status" value="1"/>
</dbReference>
<dbReference type="CDD" id="cd00610">
    <property type="entry name" value="OAT_like"/>
    <property type="match status" value="1"/>
</dbReference>
<evidence type="ECO:0000313" key="7">
    <source>
        <dbReference type="Proteomes" id="UP000255425"/>
    </source>
</evidence>
<dbReference type="InterPro" id="IPR049704">
    <property type="entry name" value="Aminotrans_3_PPA_site"/>
</dbReference>
<keyword evidence="5" id="KW-0663">Pyridoxal phosphate</keyword>
<dbReference type="GO" id="GO:0042802">
    <property type="term" value="F:identical protein binding"/>
    <property type="evidence" value="ECO:0007669"/>
    <property type="project" value="TreeGrafter"/>
</dbReference>
<dbReference type="PANTHER" id="PTHR11986">
    <property type="entry name" value="AMINOTRANSFERASE CLASS III"/>
    <property type="match status" value="1"/>
</dbReference>
<dbReference type="EC" id="2.6.1.11" evidence="6"/>
<dbReference type="Proteomes" id="UP000255425">
    <property type="component" value="Unassembled WGS sequence"/>
</dbReference>
<organism evidence="6 7">
    <name type="scientific">Staphylococcus saccharolyticus</name>
    <dbReference type="NCBI Taxonomy" id="33028"/>
    <lineage>
        <taxon>Bacteria</taxon>
        <taxon>Bacillati</taxon>
        <taxon>Bacillota</taxon>
        <taxon>Bacilli</taxon>
        <taxon>Bacillales</taxon>
        <taxon>Staphylococcaceae</taxon>
        <taxon>Staphylococcus</taxon>
    </lineage>
</organism>
<evidence type="ECO:0000256" key="5">
    <source>
        <dbReference type="ARBA" id="ARBA00022898"/>
    </source>
</evidence>
<evidence type="ECO:0000256" key="2">
    <source>
        <dbReference type="ARBA" id="ARBA00022490"/>
    </source>
</evidence>
<dbReference type="Gene3D" id="3.90.1150.10">
    <property type="entry name" value="Aspartate Aminotransferase, domain 1"/>
    <property type="match status" value="1"/>
</dbReference>
<evidence type="ECO:0000313" key="6">
    <source>
        <dbReference type="EMBL" id="SUM71607.1"/>
    </source>
</evidence>
<reference evidence="6 7" key="1">
    <citation type="submission" date="2018-06" db="EMBL/GenBank/DDBJ databases">
        <authorList>
            <consortium name="Pathogen Informatics"/>
            <person name="Doyle S."/>
        </authorList>
    </citation>
    <scope>NUCLEOTIDE SEQUENCE [LARGE SCALE GENOMIC DNA]</scope>
    <source>
        <strain evidence="6 7">NCTC11807</strain>
    </source>
</reference>
<dbReference type="GO" id="GO:0003992">
    <property type="term" value="F:N2-acetyl-L-ornithine:2-oxoglutarate 5-aminotransferase activity"/>
    <property type="evidence" value="ECO:0007669"/>
    <property type="project" value="UniProtKB-EC"/>
</dbReference>
<dbReference type="InterPro" id="IPR005814">
    <property type="entry name" value="Aminotrans_3"/>
</dbReference>
<dbReference type="Pfam" id="PF00202">
    <property type="entry name" value="Aminotran_3"/>
    <property type="match status" value="1"/>
</dbReference>
<dbReference type="PROSITE" id="PS00600">
    <property type="entry name" value="AA_TRANSFER_CLASS_3"/>
    <property type="match status" value="1"/>
</dbReference>
<comment type="cofactor">
    <cofactor evidence="1">
        <name>pyridoxal 5'-phosphate</name>
        <dbReference type="ChEBI" id="CHEBI:597326"/>
    </cofactor>
</comment>
<keyword evidence="3 6" id="KW-0032">Aminotransferase</keyword>
<protein>
    <submittedName>
        <fullName evidence="6">Acetylornithine aminotransferase</fullName>
        <ecNumber evidence="6">2.6.1.11</ecNumber>
    </submittedName>
</protein>
<dbReference type="PANTHER" id="PTHR11986:SF79">
    <property type="entry name" value="ACETYLORNITHINE AMINOTRANSFERASE, MITOCHONDRIAL"/>
    <property type="match status" value="1"/>
</dbReference>
<accession>A0A380H590</accession>
<dbReference type="InterPro" id="IPR015421">
    <property type="entry name" value="PyrdxlP-dep_Trfase_major"/>
</dbReference>
<evidence type="ECO:0000256" key="3">
    <source>
        <dbReference type="ARBA" id="ARBA00022576"/>
    </source>
</evidence>
<dbReference type="InterPro" id="IPR050103">
    <property type="entry name" value="Class-III_PLP-dep_AT"/>
</dbReference>
<gene>
    <name evidence="6" type="primary">argD</name>
    <name evidence="6" type="ORF">NCTC11807_01504</name>
</gene>
<keyword evidence="2" id="KW-0963">Cytoplasm</keyword>
<proteinExistence type="predicted"/>
<dbReference type="FunFam" id="3.40.640.10:FF:000004">
    <property type="entry name" value="Acetylornithine aminotransferase"/>
    <property type="match status" value="1"/>
</dbReference>
<dbReference type="InterPro" id="IPR015424">
    <property type="entry name" value="PyrdxlP-dep_Trfase"/>
</dbReference>
<dbReference type="GO" id="GO:0030170">
    <property type="term" value="F:pyridoxal phosphate binding"/>
    <property type="evidence" value="ECO:0007669"/>
    <property type="project" value="InterPro"/>
</dbReference>
<sequence length="248" mass="27100">MSATGQEQVKAHFGPVVHGFKFAKFNDINDFKSLVTNQTAAVILELIQGESGVQPANQSFIHQLVKYCNSADILVIIDEIQTGIGRTGKLFAYEHYNFTPDIITLAKGLGNGVPVGDMLGKSILSEAFDNGSHGTTFGGNRLAMVASLETLDIINNRQFLENVIIKSQYFIDQLHKAFTKNKHVVDMRGIGLMIGIETTKNIHDIVEASKEKGLIILTAGTNVIRLLPPLTITKAQIDKGIKILNDII</sequence>
<dbReference type="InterPro" id="IPR015422">
    <property type="entry name" value="PyrdxlP-dep_Trfase_small"/>
</dbReference>
<dbReference type="EMBL" id="UHDZ01000001">
    <property type="protein sequence ID" value="SUM71607.1"/>
    <property type="molecule type" value="Genomic_DNA"/>
</dbReference>
<dbReference type="AlphaFoldDB" id="A0A380H590"/>
<dbReference type="SUPFAM" id="SSF53383">
    <property type="entry name" value="PLP-dependent transferases"/>
    <property type="match status" value="1"/>
</dbReference>
<name>A0A380H590_9STAP</name>
<keyword evidence="7" id="KW-1185">Reference proteome</keyword>
<evidence type="ECO:0000256" key="1">
    <source>
        <dbReference type="ARBA" id="ARBA00001933"/>
    </source>
</evidence>